<comment type="similarity">
    <text evidence="1">Belongs to the bacterial solute-binding protein 8 family.</text>
</comment>
<dbReference type="PROSITE" id="PS50983">
    <property type="entry name" value="FE_B12_PBP"/>
    <property type="match status" value="1"/>
</dbReference>
<dbReference type="AlphaFoldDB" id="A0A0N8GKV2"/>
<dbReference type="SUPFAM" id="SSF53807">
    <property type="entry name" value="Helical backbone' metal receptor"/>
    <property type="match status" value="1"/>
</dbReference>
<evidence type="ECO:0000256" key="1">
    <source>
        <dbReference type="ARBA" id="ARBA00008814"/>
    </source>
</evidence>
<dbReference type="Gene3D" id="1.20.58.2180">
    <property type="match status" value="1"/>
</dbReference>
<gene>
    <name evidence="3" type="ORF">ADM99_14775</name>
</gene>
<keyword evidence="4" id="KW-1185">Reference proteome</keyword>
<evidence type="ECO:0000259" key="2">
    <source>
        <dbReference type="PROSITE" id="PS50983"/>
    </source>
</evidence>
<name>A0A0N8GKV2_9CHLR</name>
<dbReference type="Pfam" id="PF01497">
    <property type="entry name" value="Peripla_BP_2"/>
    <property type="match status" value="1"/>
</dbReference>
<organism evidence="3 4">
    <name type="scientific">Leptolinea tardivitalis</name>
    <dbReference type="NCBI Taxonomy" id="229920"/>
    <lineage>
        <taxon>Bacteria</taxon>
        <taxon>Bacillati</taxon>
        <taxon>Chloroflexota</taxon>
        <taxon>Anaerolineae</taxon>
        <taxon>Anaerolineales</taxon>
        <taxon>Anaerolineaceae</taxon>
        <taxon>Leptolinea</taxon>
    </lineage>
</organism>
<dbReference type="EMBL" id="LGCK01000014">
    <property type="protein sequence ID" value="KPL70730.1"/>
    <property type="molecule type" value="Genomic_DNA"/>
</dbReference>
<sequence length="351" mass="38682">MFNSAFLPSASIAPSVTHDSGITITDALGRSVTLSGTPKRIVLAGKALFMIADAIYTFPEAGKNIVSLGSTAQGSGNFIPLIDPTFKDKITLESNAGAEQIAATKPDCVILKSSNKSTLGDPLEQLNIPVVYLDFETADQYARDMKTLGQIFQNPDRAEKIMAYYTGKVESVTKVISNLKDDQKPKTLLLYYSEKDGAVSFNVPPLGWMQTYIVQTAGGQPVWKDANPSKGWTKVNLEQVAAWNPDVIFVVAYATPVDEAVKTLKADTQWQGLKAVKDNKVYGFATDIYSWDQPDTRWILGLEWAATKLHPDLFKDLDIIKESKEFYKELYGMEDAAYTKDIQPTLKGDVK</sequence>
<evidence type="ECO:0000313" key="3">
    <source>
        <dbReference type="EMBL" id="KPL70730.1"/>
    </source>
</evidence>
<dbReference type="Gene3D" id="3.40.50.1980">
    <property type="entry name" value="Nitrogenase molybdenum iron protein domain"/>
    <property type="match status" value="2"/>
</dbReference>
<comment type="caution">
    <text evidence="3">The sequence shown here is derived from an EMBL/GenBank/DDBJ whole genome shotgun (WGS) entry which is preliminary data.</text>
</comment>
<feature type="domain" description="Fe/B12 periplasmic-binding" evidence="2">
    <location>
        <begin position="40"/>
        <end position="313"/>
    </location>
</feature>
<dbReference type="PANTHER" id="PTHR30535">
    <property type="entry name" value="VITAMIN B12-BINDING PROTEIN"/>
    <property type="match status" value="1"/>
</dbReference>
<dbReference type="InterPro" id="IPR050902">
    <property type="entry name" value="ABC_Transporter_SBP"/>
</dbReference>
<dbReference type="PANTHER" id="PTHR30535:SF34">
    <property type="entry name" value="MOLYBDATE-BINDING PROTEIN MOLA"/>
    <property type="match status" value="1"/>
</dbReference>
<reference evidence="3 4" key="1">
    <citation type="submission" date="2015-07" db="EMBL/GenBank/DDBJ databases">
        <title>Genome sequence of Leptolinea tardivitalis DSM 16556.</title>
        <authorList>
            <person name="Hemp J."/>
            <person name="Ward L.M."/>
            <person name="Pace L.A."/>
            <person name="Fischer W.W."/>
        </authorList>
    </citation>
    <scope>NUCLEOTIDE SEQUENCE [LARGE SCALE GENOMIC DNA]</scope>
    <source>
        <strain evidence="3 4">YMTK-2</strain>
    </source>
</reference>
<proteinExistence type="inferred from homology"/>
<accession>A0A0N8GKV2</accession>
<dbReference type="STRING" id="229920.ADM99_14775"/>
<dbReference type="InterPro" id="IPR002491">
    <property type="entry name" value="ABC_transptr_periplasmic_BD"/>
</dbReference>
<dbReference type="Proteomes" id="UP000050430">
    <property type="component" value="Unassembled WGS sequence"/>
</dbReference>
<evidence type="ECO:0000313" key="4">
    <source>
        <dbReference type="Proteomes" id="UP000050430"/>
    </source>
</evidence>
<protein>
    <recommendedName>
        <fullName evidence="2">Fe/B12 periplasmic-binding domain-containing protein</fullName>
    </recommendedName>
</protein>